<comment type="caution">
    <text evidence="1">The sequence shown here is derived from an EMBL/GenBank/DDBJ whole genome shotgun (WGS) entry which is preliminary data.</text>
</comment>
<evidence type="ECO:0000313" key="2">
    <source>
        <dbReference type="Proteomes" id="UP001589536"/>
    </source>
</evidence>
<dbReference type="RefSeq" id="WP_345043986.1">
    <property type="nucleotide sequence ID" value="NZ_BAABED010000001.1"/>
</dbReference>
<organism evidence="1 2">
    <name type="scientific">Arthrobacter methylotrophus</name>
    <dbReference type="NCBI Taxonomy" id="121291"/>
    <lineage>
        <taxon>Bacteria</taxon>
        <taxon>Bacillati</taxon>
        <taxon>Actinomycetota</taxon>
        <taxon>Actinomycetes</taxon>
        <taxon>Micrococcales</taxon>
        <taxon>Micrococcaceae</taxon>
        <taxon>Arthrobacter</taxon>
    </lineage>
</organism>
<dbReference type="Proteomes" id="UP001589536">
    <property type="component" value="Unassembled WGS sequence"/>
</dbReference>
<gene>
    <name evidence="1" type="ORF">ACFFPI_08850</name>
</gene>
<name>A0ABV5UQ51_9MICC</name>
<sequence length="58" mass="6246">MAPQYPVNPELKSFVSTQLLFTRMDENAATDALEFLGVAEAGNETAEHLIVPAELVGV</sequence>
<evidence type="ECO:0000313" key="1">
    <source>
        <dbReference type="EMBL" id="MFB9714228.1"/>
    </source>
</evidence>
<keyword evidence="2" id="KW-1185">Reference proteome</keyword>
<protein>
    <submittedName>
        <fullName evidence="1">Uncharacterized protein</fullName>
    </submittedName>
</protein>
<dbReference type="EMBL" id="JBHMBH010000019">
    <property type="protein sequence ID" value="MFB9714228.1"/>
    <property type="molecule type" value="Genomic_DNA"/>
</dbReference>
<proteinExistence type="predicted"/>
<reference evidence="1 2" key="1">
    <citation type="submission" date="2024-09" db="EMBL/GenBank/DDBJ databases">
        <authorList>
            <person name="Sun Q."/>
            <person name="Mori K."/>
        </authorList>
    </citation>
    <scope>NUCLEOTIDE SEQUENCE [LARGE SCALE GENOMIC DNA]</scope>
    <source>
        <strain evidence="1 2">JCM 13519</strain>
    </source>
</reference>
<accession>A0ABV5UQ51</accession>